<reference evidence="3" key="1">
    <citation type="submission" date="2023-05" db="EMBL/GenBank/DDBJ databases">
        <authorList>
            <person name="Huff M."/>
        </authorList>
    </citation>
    <scope>NUCLEOTIDE SEQUENCE</scope>
</reference>
<protein>
    <recommendedName>
        <fullName evidence="2">Dehydrogenase E1 component domain-containing protein</fullName>
    </recommendedName>
</protein>
<evidence type="ECO:0000256" key="1">
    <source>
        <dbReference type="ARBA" id="ARBA00023002"/>
    </source>
</evidence>
<dbReference type="Gene3D" id="3.40.50.970">
    <property type="match status" value="1"/>
</dbReference>
<dbReference type="AlphaFoldDB" id="A0AAD1ZP67"/>
<dbReference type="InterPro" id="IPR001017">
    <property type="entry name" value="DH_E1"/>
</dbReference>
<keyword evidence="1" id="KW-0560">Oxidoreductase</keyword>
<organism evidence="3 4">
    <name type="scientific">Fraxinus pennsylvanica</name>
    <dbReference type="NCBI Taxonomy" id="56036"/>
    <lineage>
        <taxon>Eukaryota</taxon>
        <taxon>Viridiplantae</taxon>
        <taxon>Streptophyta</taxon>
        <taxon>Embryophyta</taxon>
        <taxon>Tracheophyta</taxon>
        <taxon>Spermatophyta</taxon>
        <taxon>Magnoliopsida</taxon>
        <taxon>eudicotyledons</taxon>
        <taxon>Gunneridae</taxon>
        <taxon>Pentapetalae</taxon>
        <taxon>asterids</taxon>
        <taxon>lamiids</taxon>
        <taxon>Lamiales</taxon>
        <taxon>Oleaceae</taxon>
        <taxon>Oleeae</taxon>
        <taxon>Fraxinus</taxon>
    </lineage>
</organism>
<evidence type="ECO:0000259" key="2">
    <source>
        <dbReference type="Pfam" id="PF00676"/>
    </source>
</evidence>
<evidence type="ECO:0000313" key="3">
    <source>
        <dbReference type="EMBL" id="CAI9772878.1"/>
    </source>
</evidence>
<proteinExistence type="predicted"/>
<dbReference type="InterPro" id="IPR029061">
    <property type="entry name" value="THDP-binding"/>
</dbReference>
<gene>
    <name evidence="3" type="ORF">FPE_LOCUS20308</name>
</gene>
<name>A0AAD1ZP67_9LAMI</name>
<dbReference type="GO" id="GO:0016624">
    <property type="term" value="F:oxidoreductase activity, acting on the aldehyde or oxo group of donors, disulfide as acceptor"/>
    <property type="evidence" value="ECO:0007669"/>
    <property type="project" value="InterPro"/>
</dbReference>
<dbReference type="Pfam" id="PF00676">
    <property type="entry name" value="E1_dh"/>
    <property type="match status" value="1"/>
</dbReference>
<dbReference type="SUPFAM" id="SSF52518">
    <property type="entry name" value="Thiamin diphosphate-binding fold (THDP-binding)"/>
    <property type="match status" value="1"/>
</dbReference>
<feature type="domain" description="Dehydrogenase E1 component" evidence="2">
    <location>
        <begin position="21"/>
        <end position="65"/>
    </location>
</feature>
<accession>A0AAD1ZP67</accession>
<dbReference type="EMBL" id="OU503047">
    <property type="protein sequence ID" value="CAI9772878.1"/>
    <property type="molecule type" value="Genomic_DNA"/>
</dbReference>
<dbReference type="Proteomes" id="UP000834106">
    <property type="component" value="Chromosome 12"/>
</dbReference>
<keyword evidence="4" id="KW-1185">Reference proteome</keyword>
<evidence type="ECO:0000313" key="4">
    <source>
        <dbReference type="Proteomes" id="UP000834106"/>
    </source>
</evidence>
<sequence>MLFELLCSIVGLVTKPLSLVKERDPVERIRKLVLSHDLATEKELKDIEKEVRKEVDEAIAQAKITQHKWAGPFMQPVDVVGLGLHDDYEEKRRKEEEAEM</sequence>